<accession>A0ABV5ZGQ5</accession>
<feature type="transmembrane region" description="Helical" evidence="1">
    <location>
        <begin position="330"/>
        <end position="352"/>
    </location>
</feature>
<protein>
    <submittedName>
        <fullName evidence="3">Acyltransferase family protein</fullName>
    </submittedName>
</protein>
<reference evidence="3 4" key="1">
    <citation type="submission" date="2024-09" db="EMBL/GenBank/DDBJ databases">
        <authorList>
            <person name="Sun Q."/>
            <person name="Mori K."/>
        </authorList>
    </citation>
    <scope>NUCLEOTIDE SEQUENCE [LARGE SCALE GENOMIC DNA]</scope>
    <source>
        <strain evidence="3 4">ATCC 51272</strain>
    </source>
</reference>
<keyword evidence="1" id="KW-0472">Membrane</keyword>
<feature type="transmembrane region" description="Helical" evidence="1">
    <location>
        <begin position="93"/>
        <end position="114"/>
    </location>
</feature>
<proteinExistence type="predicted"/>
<dbReference type="GO" id="GO:0016746">
    <property type="term" value="F:acyltransferase activity"/>
    <property type="evidence" value="ECO:0007669"/>
    <property type="project" value="UniProtKB-KW"/>
</dbReference>
<evidence type="ECO:0000256" key="1">
    <source>
        <dbReference type="SAM" id="Phobius"/>
    </source>
</evidence>
<evidence type="ECO:0000313" key="3">
    <source>
        <dbReference type="EMBL" id="MFB9896546.1"/>
    </source>
</evidence>
<dbReference type="EMBL" id="JBHLZF010000001">
    <property type="protein sequence ID" value="MFB9896546.1"/>
    <property type="molecule type" value="Genomic_DNA"/>
</dbReference>
<keyword evidence="1" id="KW-0812">Transmembrane</keyword>
<organism evidence="3 4">
    <name type="scientific">Hallella seregens ATCC 51272</name>
    <dbReference type="NCBI Taxonomy" id="1336250"/>
    <lineage>
        <taxon>Bacteria</taxon>
        <taxon>Pseudomonadati</taxon>
        <taxon>Bacteroidota</taxon>
        <taxon>Bacteroidia</taxon>
        <taxon>Bacteroidales</taxon>
        <taxon>Prevotellaceae</taxon>
        <taxon>Hallella</taxon>
    </lineage>
</organism>
<dbReference type="PANTHER" id="PTHR31061">
    <property type="entry name" value="LD22376P"/>
    <property type="match status" value="1"/>
</dbReference>
<dbReference type="Pfam" id="PF07786">
    <property type="entry name" value="HGSNAT_cat"/>
    <property type="match status" value="1"/>
</dbReference>
<feature type="transmembrane region" description="Helical" evidence="1">
    <location>
        <begin position="205"/>
        <end position="224"/>
    </location>
</feature>
<keyword evidence="4" id="KW-1185">Reference proteome</keyword>
<name>A0ABV5ZGQ5_9BACT</name>
<feature type="transmembrane region" description="Helical" evidence="1">
    <location>
        <begin position="364"/>
        <end position="386"/>
    </location>
</feature>
<keyword evidence="3" id="KW-0012">Acyltransferase</keyword>
<feature type="transmembrane region" description="Helical" evidence="1">
    <location>
        <begin position="120"/>
        <end position="142"/>
    </location>
</feature>
<keyword evidence="3" id="KW-0808">Transferase</keyword>
<feature type="transmembrane region" description="Helical" evidence="1">
    <location>
        <begin position="245"/>
        <end position="263"/>
    </location>
</feature>
<feature type="transmembrane region" description="Helical" evidence="1">
    <location>
        <begin position="154"/>
        <end position="174"/>
    </location>
</feature>
<keyword evidence="1" id="KW-1133">Transmembrane helix</keyword>
<dbReference type="PANTHER" id="PTHR31061:SF24">
    <property type="entry name" value="LD22376P"/>
    <property type="match status" value="1"/>
</dbReference>
<evidence type="ECO:0000313" key="4">
    <source>
        <dbReference type="Proteomes" id="UP001589688"/>
    </source>
</evidence>
<gene>
    <name evidence="3" type="ORF">ACFFK8_01580</name>
</gene>
<dbReference type="Proteomes" id="UP001589688">
    <property type="component" value="Unassembled WGS sequence"/>
</dbReference>
<comment type="caution">
    <text evidence="3">The sequence shown here is derived from an EMBL/GenBank/DDBJ whole genome shotgun (WGS) entry which is preliminary data.</text>
</comment>
<sequence>MSNPTITRMSSQRLISLDVLRGLTVMLMIFVNNGAGEQIFAQLQHSRWNGMTLCDLVFPFFLFIMGVSTYLSLRKTQFVWSARLGRKIARRTLLLFVIGLAINWFDMACSGRPFDLSHLRIMGVMQRIALCYGATALIAVGCQRWLHGFRAMPAIIAALLAAYGALLLMGQGYAYDAAINLLSRVDQAVLGHAHLYHKSPVDPEGLVSTLAAVAHTLAGFYVAHWALGPGRDGAGPAARRSMMRFAAAGTVLAVVGLALSPLLPLNKRVWSPSYVCLSCGLAALLQALLILLVDLWRRPAPHTAATPTGTLRPRQGTAVSLTLIFGTNPLFLYVASEAIAIVLGATGIKAAAYDGIHAIVANGYWASAAYAALFVAVHTLMGYPLWRRHIYIKL</sequence>
<feature type="domain" description="Heparan-alpha-glucosaminide N-acetyltransferase catalytic" evidence="2">
    <location>
        <begin position="13"/>
        <end position="157"/>
    </location>
</feature>
<feature type="transmembrane region" description="Helical" evidence="1">
    <location>
        <begin position="56"/>
        <end position="73"/>
    </location>
</feature>
<evidence type="ECO:0000259" key="2">
    <source>
        <dbReference type="Pfam" id="PF07786"/>
    </source>
</evidence>
<feature type="transmembrane region" description="Helical" evidence="1">
    <location>
        <begin position="20"/>
        <end position="36"/>
    </location>
</feature>
<feature type="transmembrane region" description="Helical" evidence="1">
    <location>
        <begin position="269"/>
        <end position="293"/>
    </location>
</feature>
<dbReference type="InterPro" id="IPR012429">
    <property type="entry name" value="HGSNAT_cat"/>
</dbReference>
<dbReference type="RefSeq" id="WP_245594827.1">
    <property type="nucleotide sequence ID" value="NZ_JADU01000011.1"/>
</dbReference>